<name>A0A8H7D2N0_9AGAR</name>
<organism evidence="1 2">
    <name type="scientific">Mycena venus</name>
    <dbReference type="NCBI Taxonomy" id="2733690"/>
    <lineage>
        <taxon>Eukaryota</taxon>
        <taxon>Fungi</taxon>
        <taxon>Dikarya</taxon>
        <taxon>Basidiomycota</taxon>
        <taxon>Agaricomycotina</taxon>
        <taxon>Agaricomycetes</taxon>
        <taxon>Agaricomycetidae</taxon>
        <taxon>Agaricales</taxon>
        <taxon>Marasmiineae</taxon>
        <taxon>Mycenaceae</taxon>
        <taxon>Mycena</taxon>
    </lineage>
</organism>
<protein>
    <submittedName>
        <fullName evidence="1">Uncharacterized protein</fullName>
    </submittedName>
</protein>
<gene>
    <name evidence="1" type="ORF">MVEN_00709800</name>
</gene>
<dbReference type="AlphaFoldDB" id="A0A8H7D2N0"/>
<proteinExistence type="predicted"/>
<keyword evidence="2" id="KW-1185">Reference proteome</keyword>
<comment type="caution">
    <text evidence="1">The sequence shown here is derived from an EMBL/GenBank/DDBJ whole genome shotgun (WGS) entry which is preliminary data.</text>
</comment>
<dbReference type="EMBL" id="JACAZI010000005">
    <property type="protein sequence ID" value="KAF7359844.1"/>
    <property type="molecule type" value="Genomic_DNA"/>
</dbReference>
<evidence type="ECO:0000313" key="1">
    <source>
        <dbReference type="EMBL" id="KAF7359844.1"/>
    </source>
</evidence>
<sequence>MSAIGAFSIYFCDSHPSFLQLYATASSSGIHAAIFHDEFTPAKRVLEGFRGSHFPTVHLWRSIHAEFNDAERYIGSVSDRFLHPSECMLWIRSSTGRLCIDLTPSEYLELGLSDHMFHNLQSLPTASLFQQPEDYEIIDSMPLDLYHTFCFIYLREYRWLRISEDTLIQLGAVLLCPVDCQTIENSVEIACNMEHAMYRDGSWLGFGLESTLIMENGWTRVNSSEIGDGDFTIDKEVACDAATTEGWLAQANHIFNRLDITFNHKDYVLVDYIICHLALSSRGKIPPGYLFLCPLLQPEFPGQVRYPECPAYWSSDPYGSERIPREEAEQRGFPGIQFSIDMAMGHCFDERVYTGIRQFHKAKGYDPDRQDLARELGYPLFQAWAGLHCSRAHIQETNETGEDEELLGGISVPTSALNRGHCVTLQNMETTRPSKVWRLVMGTQFTLIAALILVGLYETFQTSLVVFSLNYFPHPALWIVG</sequence>
<reference evidence="1" key="1">
    <citation type="submission" date="2020-05" db="EMBL/GenBank/DDBJ databases">
        <title>Mycena genomes resolve the evolution of fungal bioluminescence.</title>
        <authorList>
            <person name="Tsai I.J."/>
        </authorList>
    </citation>
    <scope>NUCLEOTIDE SEQUENCE</scope>
    <source>
        <strain evidence="1">CCC161011</strain>
    </source>
</reference>
<dbReference type="OrthoDB" id="3053286at2759"/>
<dbReference type="Proteomes" id="UP000620124">
    <property type="component" value="Unassembled WGS sequence"/>
</dbReference>
<evidence type="ECO:0000313" key="2">
    <source>
        <dbReference type="Proteomes" id="UP000620124"/>
    </source>
</evidence>
<accession>A0A8H7D2N0</accession>